<evidence type="ECO:0000313" key="3">
    <source>
        <dbReference type="EMBL" id="OZI61818.1"/>
    </source>
</evidence>
<gene>
    <name evidence="3" type="ORF">CAL28_21475</name>
</gene>
<protein>
    <recommendedName>
        <fullName evidence="2">NIPSNAP domain-containing protein</fullName>
    </recommendedName>
</protein>
<comment type="similarity">
    <text evidence="1">Belongs to the NipSnap family.</text>
</comment>
<dbReference type="PANTHER" id="PTHR21017:SF17">
    <property type="entry name" value="PROTEIN NIPSNAP"/>
    <property type="match status" value="1"/>
</dbReference>
<dbReference type="InterPro" id="IPR012577">
    <property type="entry name" value="NIPSNAP"/>
</dbReference>
<keyword evidence="4" id="KW-1185">Reference proteome</keyword>
<dbReference type="SUPFAM" id="SSF54909">
    <property type="entry name" value="Dimeric alpha+beta barrel"/>
    <property type="match status" value="1"/>
</dbReference>
<evidence type="ECO:0000256" key="1">
    <source>
        <dbReference type="ARBA" id="ARBA00005291"/>
    </source>
</evidence>
<comment type="caution">
    <text evidence="3">The sequence shown here is derived from an EMBL/GenBank/DDBJ whole genome shotgun (WGS) entry which is preliminary data.</text>
</comment>
<proteinExistence type="inferred from homology"/>
<dbReference type="Pfam" id="PF07978">
    <property type="entry name" value="NIPSNAP"/>
    <property type="match status" value="1"/>
</dbReference>
<dbReference type="Gene3D" id="3.30.70.100">
    <property type="match status" value="1"/>
</dbReference>
<dbReference type="InterPro" id="IPR011008">
    <property type="entry name" value="Dimeric_a/b-barrel"/>
</dbReference>
<reference evidence="4" key="1">
    <citation type="submission" date="2017-05" db="EMBL/GenBank/DDBJ databases">
        <title>Complete and WGS of Bordetella genogroups.</title>
        <authorList>
            <person name="Spilker T."/>
            <person name="Lipuma J."/>
        </authorList>
    </citation>
    <scope>NUCLEOTIDE SEQUENCE [LARGE SCALE GENOMIC DNA]</scope>
    <source>
        <strain evidence="4">AU8856</strain>
    </source>
</reference>
<dbReference type="Proteomes" id="UP000215767">
    <property type="component" value="Unassembled WGS sequence"/>
</dbReference>
<feature type="domain" description="NIPSNAP" evidence="2">
    <location>
        <begin position="101"/>
        <end position="173"/>
    </location>
</feature>
<dbReference type="AlphaFoldDB" id="A0A261UIR5"/>
<name>A0A261UIR5_9BORD</name>
<evidence type="ECO:0000259" key="2">
    <source>
        <dbReference type="Pfam" id="PF07978"/>
    </source>
</evidence>
<dbReference type="PANTHER" id="PTHR21017">
    <property type="entry name" value="NIPSNAP-RELATED"/>
    <property type="match status" value="1"/>
</dbReference>
<sequence length="198" mass="22069">MNCEMISLAFPPGALKAAMPDVRSATKEDPHLRGIFTTDFGNINEVKLLRILDGATDPEADPQDPRLMKRLGDTGATLSADRYRLAPFSPIPLPDVHGNVYELREYVVQAGKLDEVIEAWRLPFIWRAQLSTAIVVMHSTSGKQLKFAQIWAYRNYAHRALVRKAAAETGRWPPPGGADRWLSQTTIALLPDPESPLR</sequence>
<dbReference type="EMBL" id="NEVS01000004">
    <property type="protein sequence ID" value="OZI61818.1"/>
    <property type="molecule type" value="Genomic_DNA"/>
</dbReference>
<dbReference type="OrthoDB" id="6182832at2"/>
<dbReference type="InterPro" id="IPR051557">
    <property type="entry name" value="NipSnap_domain"/>
</dbReference>
<evidence type="ECO:0000313" key="4">
    <source>
        <dbReference type="Proteomes" id="UP000215767"/>
    </source>
</evidence>
<organism evidence="3 4">
    <name type="scientific">Bordetella genomosp. 11</name>
    <dbReference type="NCBI Taxonomy" id="1416808"/>
    <lineage>
        <taxon>Bacteria</taxon>
        <taxon>Pseudomonadati</taxon>
        <taxon>Pseudomonadota</taxon>
        <taxon>Betaproteobacteria</taxon>
        <taxon>Burkholderiales</taxon>
        <taxon>Alcaligenaceae</taxon>
        <taxon>Bordetella</taxon>
    </lineage>
</organism>
<dbReference type="RefSeq" id="WP_094843208.1">
    <property type="nucleotide sequence ID" value="NZ_NEVS01000004.1"/>
</dbReference>
<accession>A0A261UIR5</accession>